<organism evidence="1 2">
    <name type="scientific">Candidatus Paracaedimonas acanthamoebae</name>
    <dbReference type="NCBI Taxonomy" id="244581"/>
    <lineage>
        <taxon>Bacteria</taxon>
        <taxon>Pseudomonadati</taxon>
        <taxon>Pseudomonadota</taxon>
        <taxon>Alphaproteobacteria</taxon>
        <taxon>Holosporales</taxon>
        <taxon>Caedimonadaceae</taxon>
        <taxon>Candidatus Paracaedimonas</taxon>
    </lineage>
</organism>
<reference evidence="1" key="1">
    <citation type="submission" date="2021-02" db="EMBL/GenBank/DDBJ databases">
        <title>Thiocyanate and organic carbon inputs drive convergent selection for specific autotrophic Afipia and Thiobacillus strains within complex microbiomes.</title>
        <authorList>
            <person name="Huddy R.J."/>
            <person name="Sachdeva R."/>
            <person name="Kadzinga F."/>
            <person name="Kantor R.S."/>
            <person name="Harrison S.T.L."/>
            <person name="Banfield J.F."/>
        </authorList>
    </citation>
    <scope>NUCLEOTIDE SEQUENCE</scope>
    <source>
        <strain evidence="1">SCN18_10_11_15_R4_P_38_20</strain>
    </source>
</reference>
<dbReference type="Proteomes" id="UP000664414">
    <property type="component" value="Unassembled WGS sequence"/>
</dbReference>
<evidence type="ECO:0000313" key="2">
    <source>
        <dbReference type="Proteomes" id="UP000664414"/>
    </source>
</evidence>
<name>A0A8J7TU37_9PROT</name>
<protein>
    <submittedName>
        <fullName evidence="1">Uncharacterized protein</fullName>
    </submittedName>
</protein>
<evidence type="ECO:0000313" key="1">
    <source>
        <dbReference type="EMBL" id="MBN9413530.1"/>
    </source>
</evidence>
<gene>
    <name evidence="1" type="ORF">J0H12_06385</name>
</gene>
<dbReference type="EMBL" id="JAFKGL010000026">
    <property type="protein sequence ID" value="MBN9413530.1"/>
    <property type="molecule type" value="Genomic_DNA"/>
</dbReference>
<accession>A0A8J7TU37</accession>
<proteinExistence type="predicted"/>
<sequence length="136" mass="15645">MQKSIFSILFLLIVFSSKSLLASSLLSECFVGSVKKVNSYAMRKKPGHFSGRSSVEKKKTPLTKRFYGTSTSREKEEREKLMKKFQIVGIGEKNLKFDPKTSMYYYDEDFIDSSVSEPEKKVHDTFVEFSVVKKSK</sequence>
<comment type="caution">
    <text evidence="1">The sequence shown here is derived from an EMBL/GenBank/DDBJ whole genome shotgun (WGS) entry which is preliminary data.</text>
</comment>
<dbReference type="AlphaFoldDB" id="A0A8J7TU37"/>